<evidence type="ECO:0000313" key="2">
    <source>
        <dbReference type="EMBL" id="NOJ42146.1"/>
    </source>
</evidence>
<dbReference type="Proteomes" id="UP000544122">
    <property type="component" value="Unassembled WGS sequence"/>
</dbReference>
<dbReference type="InterPro" id="IPR032710">
    <property type="entry name" value="NTF2-like_dom_sf"/>
</dbReference>
<evidence type="ECO:0000259" key="1">
    <source>
        <dbReference type="Pfam" id="PF12680"/>
    </source>
</evidence>
<sequence>MDERTLPGNLTAAGSTPVERMYFAWNDALSRNDAAGLLELYAEDAWLESPLVPHLLGIDRGYLHGRNELRRLFDLVAERKPPVRQYFRTGYLTDGKRLIWEYLRDAGKGEQMDFVEVMDLNDDGLIQRHCVYWGWFGFRVLQRNEYHRG</sequence>
<organism evidence="2 3">
    <name type="scientific">Bradyrhizobium australiense</name>
    <dbReference type="NCBI Taxonomy" id="2721161"/>
    <lineage>
        <taxon>Bacteria</taxon>
        <taxon>Pseudomonadati</taxon>
        <taxon>Pseudomonadota</taxon>
        <taxon>Alphaproteobacteria</taxon>
        <taxon>Hyphomicrobiales</taxon>
        <taxon>Nitrobacteraceae</taxon>
        <taxon>Bradyrhizobium</taxon>
    </lineage>
</organism>
<dbReference type="Pfam" id="PF12680">
    <property type="entry name" value="SnoaL_2"/>
    <property type="match status" value="1"/>
</dbReference>
<dbReference type="EMBL" id="JAAVLX010000007">
    <property type="protein sequence ID" value="NOJ42146.1"/>
    <property type="molecule type" value="Genomic_DNA"/>
</dbReference>
<gene>
    <name evidence="2" type="ORF">HCN58_21555</name>
</gene>
<protein>
    <submittedName>
        <fullName evidence="2">Nuclear transport factor 2 family protein</fullName>
    </submittedName>
</protein>
<comment type="caution">
    <text evidence="2">The sequence shown here is derived from an EMBL/GenBank/DDBJ whole genome shotgun (WGS) entry which is preliminary data.</text>
</comment>
<evidence type="ECO:0000313" key="3">
    <source>
        <dbReference type="Proteomes" id="UP000544122"/>
    </source>
</evidence>
<dbReference type="InterPro" id="IPR037401">
    <property type="entry name" value="SnoaL-like"/>
</dbReference>
<accession>A0A7Y4GUJ4</accession>
<name>A0A7Y4GUJ4_9BRAD</name>
<dbReference type="Gene3D" id="3.10.450.50">
    <property type="match status" value="1"/>
</dbReference>
<keyword evidence="3" id="KW-1185">Reference proteome</keyword>
<dbReference type="SUPFAM" id="SSF54427">
    <property type="entry name" value="NTF2-like"/>
    <property type="match status" value="1"/>
</dbReference>
<dbReference type="RefSeq" id="WP_171581397.1">
    <property type="nucleotide sequence ID" value="NZ_JAAVLX010000007.1"/>
</dbReference>
<proteinExistence type="predicted"/>
<reference evidence="2 3" key="1">
    <citation type="submission" date="2020-03" db="EMBL/GenBank/DDBJ databases">
        <title>Bradyrhizobium diversity isolated from nodules of Indigofera sp.</title>
        <authorList>
            <person name="Klepa M."/>
            <person name="Helene L."/>
            <person name="Hungria M."/>
        </authorList>
    </citation>
    <scope>NUCLEOTIDE SEQUENCE [LARGE SCALE GENOMIC DNA]</scope>
    <source>
        <strain evidence="2 3">WSM 1791</strain>
    </source>
</reference>
<feature type="domain" description="SnoaL-like" evidence="1">
    <location>
        <begin position="24"/>
        <end position="129"/>
    </location>
</feature>
<dbReference type="AlphaFoldDB" id="A0A7Y4GUJ4"/>